<evidence type="ECO:0000256" key="2">
    <source>
        <dbReference type="ARBA" id="ARBA00022448"/>
    </source>
</evidence>
<dbReference type="PROSITE" id="PS52016">
    <property type="entry name" value="TONB_DEPENDENT_REC_3"/>
    <property type="match status" value="1"/>
</dbReference>
<dbReference type="EMBL" id="JAUJEB010000001">
    <property type="protein sequence ID" value="MDN5211710.1"/>
    <property type="molecule type" value="Genomic_DNA"/>
</dbReference>
<dbReference type="InterPro" id="IPR008969">
    <property type="entry name" value="CarboxyPept-like_regulatory"/>
</dbReference>
<evidence type="ECO:0000256" key="3">
    <source>
        <dbReference type="ARBA" id="ARBA00022452"/>
    </source>
</evidence>
<proteinExistence type="inferred from homology"/>
<dbReference type="InterPro" id="IPR023997">
    <property type="entry name" value="TonB-dep_OMP_SusC/RagA_CS"/>
</dbReference>
<evidence type="ECO:0000256" key="1">
    <source>
        <dbReference type="ARBA" id="ARBA00004571"/>
    </source>
</evidence>
<name>A0ABT8L1Z3_9BACT</name>
<dbReference type="InterPro" id="IPR039426">
    <property type="entry name" value="TonB-dep_rcpt-like"/>
</dbReference>
<dbReference type="Gene3D" id="2.60.40.1120">
    <property type="entry name" value="Carboxypeptidase-like, regulatory domain"/>
    <property type="match status" value="1"/>
</dbReference>
<dbReference type="Gene3D" id="2.40.170.20">
    <property type="entry name" value="TonB-dependent receptor, beta-barrel domain"/>
    <property type="match status" value="1"/>
</dbReference>
<dbReference type="SUPFAM" id="SSF49464">
    <property type="entry name" value="Carboxypeptidase regulatory domain-like"/>
    <property type="match status" value="1"/>
</dbReference>
<dbReference type="RefSeq" id="WP_346757039.1">
    <property type="nucleotide sequence ID" value="NZ_JAUJEB010000001.1"/>
</dbReference>
<evidence type="ECO:0000259" key="8">
    <source>
        <dbReference type="Pfam" id="PF07715"/>
    </source>
</evidence>
<comment type="subcellular location">
    <subcellularLocation>
        <location evidence="1 7">Cell outer membrane</location>
        <topology evidence="1 7">Multi-pass membrane protein</topology>
    </subcellularLocation>
</comment>
<dbReference type="Pfam" id="PF13715">
    <property type="entry name" value="CarbopepD_reg_2"/>
    <property type="match status" value="1"/>
</dbReference>
<reference evidence="9" key="1">
    <citation type="submission" date="2023-06" db="EMBL/GenBank/DDBJ databases">
        <title>Genomic of Agaribacillus aureum.</title>
        <authorList>
            <person name="Wang G."/>
        </authorList>
    </citation>
    <scope>NUCLEOTIDE SEQUENCE</scope>
    <source>
        <strain evidence="9">BMA12</strain>
    </source>
</reference>
<protein>
    <submittedName>
        <fullName evidence="9">SusC/RagA family TonB-linked outer membrane protein</fullName>
    </submittedName>
</protein>
<evidence type="ECO:0000256" key="5">
    <source>
        <dbReference type="ARBA" id="ARBA00023136"/>
    </source>
</evidence>
<feature type="domain" description="TonB-dependent receptor plug" evidence="8">
    <location>
        <begin position="129"/>
        <end position="236"/>
    </location>
</feature>
<keyword evidence="4 7" id="KW-0812">Transmembrane</keyword>
<keyword evidence="2 7" id="KW-0813">Transport</keyword>
<dbReference type="Proteomes" id="UP001172083">
    <property type="component" value="Unassembled WGS sequence"/>
</dbReference>
<comment type="similarity">
    <text evidence="7">Belongs to the TonB-dependent receptor family.</text>
</comment>
<accession>A0ABT8L1Z3</accession>
<keyword evidence="6 7" id="KW-0998">Cell outer membrane</keyword>
<gene>
    <name evidence="9" type="ORF">QQ020_06600</name>
</gene>
<dbReference type="SUPFAM" id="SSF56935">
    <property type="entry name" value="Porins"/>
    <property type="match status" value="1"/>
</dbReference>
<dbReference type="NCBIfam" id="TIGR04057">
    <property type="entry name" value="SusC_RagA_signa"/>
    <property type="match status" value="1"/>
</dbReference>
<dbReference type="InterPro" id="IPR036942">
    <property type="entry name" value="Beta-barrel_TonB_sf"/>
</dbReference>
<dbReference type="NCBIfam" id="TIGR04056">
    <property type="entry name" value="OMP_RagA_SusC"/>
    <property type="match status" value="1"/>
</dbReference>
<organism evidence="9 10">
    <name type="scientific">Agaribacillus aureus</name>
    <dbReference type="NCBI Taxonomy" id="3051825"/>
    <lineage>
        <taxon>Bacteria</taxon>
        <taxon>Pseudomonadati</taxon>
        <taxon>Bacteroidota</taxon>
        <taxon>Cytophagia</taxon>
        <taxon>Cytophagales</taxon>
        <taxon>Splendidivirgaceae</taxon>
        <taxon>Agaribacillus</taxon>
    </lineage>
</organism>
<dbReference type="InterPro" id="IPR023996">
    <property type="entry name" value="TonB-dep_OMP_SusC/RagA"/>
</dbReference>
<evidence type="ECO:0000313" key="10">
    <source>
        <dbReference type="Proteomes" id="UP001172083"/>
    </source>
</evidence>
<keyword evidence="5 7" id="KW-0472">Membrane</keyword>
<keyword evidence="3 7" id="KW-1134">Transmembrane beta strand</keyword>
<dbReference type="InterPro" id="IPR037066">
    <property type="entry name" value="Plug_dom_sf"/>
</dbReference>
<dbReference type="InterPro" id="IPR012910">
    <property type="entry name" value="Plug_dom"/>
</dbReference>
<comment type="caution">
    <text evidence="9">The sequence shown here is derived from an EMBL/GenBank/DDBJ whole genome shotgun (WGS) entry which is preliminary data.</text>
</comment>
<dbReference type="Gene3D" id="2.170.130.10">
    <property type="entry name" value="TonB-dependent receptor, plug domain"/>
    <property type="match status" value="1"/>
</dbReference>
<evidence type="ECO:0000256" key="6">
    <source>
        <dbReference type="ARBA" id="ARBA00023237"/>
    </source>
</evidence>
<sequence length="1059" mass="117100">MFTLRFLNFQTHLKRTWTAFCCLTLIFCAASLTAQAQKIVVSGTVTSSDEGGGLPGANVIEKGTSNGTVTDIDGKYTITVDGNATLVVSSVGYLTEEVPVNNRSVIDIVAVPNIQALEEIVVVGYGTVKKKDLTGAVAQIDASKIAHQSPNSVTDILRANVPGLNVGFSNSPKGVSQLEVRGKNTLTAGASPLIVVDGMIYNGDLSDINPNDIDKVDVMKDASSAAVYGARGSNGVILITTKRGQSGKPKISINASVGAATDAFKEEPYDPQGYANWRVDVFNSINAGVIATTPGRFNNPNNLPAGVTLDQWLAYDGATGDPTVAWLNRIGFQDVEIGNFQAGRSVDWYDKIIQTGIRSDLNISLSGGNDALKYYWSIGRTKNEGIVVGDEFETIRTRLNVEGKINDFITVGINTQFANRDEGSVPADVLQIQRSSPWGSEFDDDGNIRLSPQDDSGAGATNAFINRTFTDRVRVFNTLNSRMYAKIGLPLGFSYEFAFTNRFEWNDMFNHFSSESPARANGAASRQHQKIQEWQIDNILRWDKSIGDHTINVTMLAYAEKFQNYFDRSENSIFSPSDDLGFHNLGLGSVPILRGEIDSNGNGRIDGNEGFLGDQKSTGDALMGRINYSYKSRYLLTLAMRRDGYSAFGENNKRATFPSVAAGWVISEEPIFNSELIDFLKLRVSWGENGNREIGRFAALSRLNDGKNLIVDGSGNVQTVATLLNATMENRDLKWERTKAWNFGLDFSILNGKVEGSLDGYHMITNDLLVRRALPDVIGFNSVFTNLGELENNGIELSLTTNNIDRANLRWSSSFNFSLNRNKLNKLYGDLDENGNELDDFVNKWFIGHAIDELWGQKVLGIWQSDQADEAGLYGVQPGDFRILDKNNDQVFTNEDNEFLGFAKPRFRWTLVNNFTIKKNINLSFELYSHLGMRRAFNAAKNRNGFIDRTNSYQTPYWTAENPSNEWARLFSSQGSSNFDVLRNNSFVRLQNVTLSYTFPQQIIQKFSVENLRVYGNIRNAAVWAPDWDLFDPEASEVDGTAGSGPTPRYFTLGVNVTL</sequence>
<dbReference type="Pfam" id="PF07715">
    <property type="entry name" value="Plug"/>
    <property type="match status" value="1"/>
</dbReference>
<keyword evidence="10" id="KW-1185">Reference proteome</keyword>
<evidence type="ECO:0000313" key="9">
    <source>
        <dbReference type="EMBL" id="MDN5211710.1"/>
    </source>
</evidence>
<evidence type="ECO:0000256" key="7">
    <source>
        <dbReference type="PROSITE-ProRule" id="PRU01360"/>
    </source>
</evidence>
<evidence type="ECO:0000256" key="4">
    <source>
        <dbReference type="ARBA" id="ARBA00022692"/>
    </source>
</evidence>